<dbReference type="PANTHER" id="PTHR40688">
    <property type="match status" value="1"/>
</dbReference>
<dbReference type="RefSeq" id="WP_046041519.1">
    <property type="nucleotide sequence ID" value="NZ_LACC01000020.1"/>
</dbReference>
<sequence length="79" mass="8790">MSVMSLRIPDEIADTLASLSKATGRSKSFLAVDALREYLAREAWQIEEIQKALKEADEGDFATQDEVNAMADKWTANAR</sequence>
<dbReference type="EMBL" id="LACC01000020">
    <property type="protein sequence ID" value="KJZ44812.1"/>
    <property type="molecule type" value="Genomic_DNA"/>
</dbReference>
<dbReference type="AlphaFoldDB" id="A0A0F4TN29"/>
<evidence type="ECO:0000313" key="2">
    <source>
        <dbReference type="EMBL" id="KJZ44812.1"/>
    </source>
</evidence>
<dbReference type="InterPro" id="IPR010985">
    <property type="entry name" value="Ribbon_hlx_hlx"/>
</dbReference>
<dbReference type="PATRIC" id="fig|294.132.peg.2429"/>
<dbReference type="PANTHER" id="PTHR40688:SF2">
    <property type="entry name" value="RIBBON-HELIX-HELIX PROTEIN COPG DOMAIN-CONTAINING PROTEIN"/>
    <property type="match status" value="1"/>
</dbReference>
<reference evidence="2 3" key="1">
    <citation type="submission" date="2015-03" db="EMBL/GenBank/DDBJ databases">
        <title>Comparative genomics of Pseudomonas insights into diversity of traits involved in vanlence and defense.</title>
        <authorList>
            <person name="Qin Y."/>
        </authorList>
    </citation>
    <scope>NUCLEOTIDE SEQUENCE [LARGE SCALE GENOMIC DNA]</scope>
    <source>
        <strain evidence="2 3">C8</strain>
    </source>
</reference>
<dbReference type="InterPro" id="IPR052991">
    <property type="entry name" value="Non-func_TypeII_TA_Antitoxin"/>
</dbReference>
<dbReference type="Proteomes" id="UP000033588">
    <property type="component" value="Unassembled WGS sequence"/>
</dbReference>
<dbReference type="GO" id="GO:0006355">
    <property type="term" value="P:regulation of DNA-templated transcription"/>
    <property type="evidence" value="ECO:0007669"/>
    <property type="project" value="InterPro"/>
</dbReference>
<dbReference type="Pfam" id="PF01402">
    <property type="entry name" value="RHH_1"/>
    <property type="match status" value="1"/>
</dbReference>
<dbReference type="InterPro" id="IPR002145">
    <property type="entry name" value="CopG"/>
</dbReference>
<comment type="caution">
    <text evidence="2">The sequence shown here is derived from an EMBL/GenBank/DDBJ whole genome shotgun (WGS) entry which is preliminary data.</text>
</comment>
<dbReference type="SUPFAM" id="SSF47598">
    <property type="entry name" value="Ribbon-helix-helix"/>
    <property type="match status" value="1"/>
</dbReference>
<evidence type="ECO:0000313" key="3">
    <source>
        <dbReference type="Proteomes" id="UP000033588"/>
    </source>
</evidence>
<name>A0A0F4TN29_PSEFL</name>
<dbReference type="OrthoDB" id="9812023at2"/>
<protein>
    <submittedName>
        <fullName evidence="2">Ribbon-helix-helix protein domain-containing protein</fullName>
    </submittedName>
</protein>
<evidence type="ECO:0000259" key="1">
    <source>
        <dbReference type="Pfam" id="PF01402"/>
    </source>
</evidence>
<dbReference type="CDD" id="cd22233">
    <property type="entry name" value="RHH_CopAso-like"/>
    <property type="match status" value="1"/>
</dbReference>
<gene>
    <name evidence="2" type="ORF">VC35_16310</name>
</gene>
<organism evidence="2 3">
    <name type="scientific">Pseudomonas fluorescens</name>
    <dbReference type="NCBI Taxonomy" id="294"/>
    <lineage>
        <taxon>Bacteria</taxon>
        <taxon>Pseudomonadati</taxon>
        <taxon>Pseudomonadota</taxon>
        <taxon>Gammaproteobacteria</taxon>
        <taxon>Pseudomonadales</taxon>
        <taxon>Pseudomonadaceae</taxon>
        <taxon>Pseudomonas</taxon>
    </lineage>
</organism>
<accession>A0A0F4TN29</accession>
<feature type="domain" description="Ribbon-helix-helix protein CopG" evidence="1">
    <location>
        <begin position="5"/>
        <end position="42"/>
    </location>
</feature>
<proteinExistence type="predicted"/>